<name>A0A0M2P6L1_STACC</name>
<dbReference type="Proteomes" id="UP000034455">
    <property type="component" value="Unassembled WGS sequence"/>
</dbReference>
<reference evidence="1 2" key="1">
    <citation type="submission" date="2015-03" db="EMBL/GenBank/DDBJ databases">
        <title>Genome Assembly of Staphylococcus cohnii subsp. cohnii strain G22B2.</title>
        <authorList>
            <person name="Nair G."/>
            <person name="Kaur G."/>
            <person name="Khatri I."/>
            <person name="Singh N.K."/>
            <person name="Sathyabama S."/>
            <person name="Maurya S.K."/>
            <person name="Subramanian S."/>
            <person name="Agrewala J.N."/>
            <person name="Mayilraj S."/>
        </authorList>
    </citation>
    <scope>NUCLEOTIDE SEQUENCE [LARGE SCALE GENOMIC DNA]</scope>
    <source>
        <strain evidence="1 2">G22B2</strain>
    </source>
</reference>
<dbReference type="AlphaFoldDB" id="A0A0M2P6L1"/>
<accession>A0A0M2P6L1</accession>
<sequence>MIDSLSHYKPRFKKLICVDSDGCAIDSMTIKHEWAFGPAIVEEWDLENIESKLLKRWNDINLYEITRGINRFKGLERMLSELVEQGIHIEGYEHIKQWVQTTDAFSNPALEKAISNNPQQNGLQKALSWSHRVNAITKTLPSIGPFKNVQTSLQNASTFADIAIVSSANLAAVEYEWETYKLTDYLSGMFAQEAGTKEHCLAHLKQYYNLEDIIMLGDAKGDLEAAESHGMYFYPILAGHEDQSWLDFNNKYLKLFKDGLFNQYTHDTLKQIFFNNFEGEN</sequence>
<dbReference type="InterPro" id="IPR023214">
    <property type="entry name" value="HAD_sf"/>
</dbReference>
<comment type="caution">
    <text evidence="1">The sequence shown here is derived from an EMBL/GenBank/DDBJ whole genome shotgun (WGS) entry which is preliminary data.</text>
</comment>
<evidence type="ECO:0000313" key="2">
    <source>
        <dbReference type="Proteomes" id="UP000034455"/>
    </source>
</evidence>
<dbReference type="InterPro" id="IPR036412">
    <property type="entry name" value="HAD-like_sf"/>
</dbReference>
<dbReference type="Gene3D" id="1.10.150.240">
    <property type="entry name" value="Putative phosphatase, domain 2"/>
    <property type="match status" value="1"/>
</dbReference>
<proteinExistence type="predicted"/>
<dbReference type="RefSeq" id="WP_019470081.1">
    <property type="nucleotide sequence ID" value="NZ_BKAS01000001.1"/>
</dbReference>
<protein>
    <submittedName>
        <fullName evidence="1">Hydrolase, haloacid dehalogenase-like family</fullName>
    </submittedName>
</protein>
<dbReference type="SUPFAM" id="SSF56784">
    <property type="entry name" value="HAD-like"/>
    <property type="match status" value="1"/>
</dbReference>
<organism evidence="1 2">
    <name type="scientific">Staphylococcus cohnii subsp. cohnii</name>
    <dbReference type="NCBI Taxonomy" id="74704"/>
    <lineage>
        <taxon>Bacteria</taxon>
        <taxon>Bacillati</taxon>
        <taxon>Bacillota</taxon>
        <taxon>Bacilli</taxon>
        <taxon>Bacillales</taxon>
        <taxon>Staphylococcaceae</taxon>
        <taxon>Staphylococcus</taxon>
        <taxon>Staphylococcus cohnii species complex</taxon>
    </lineage>
</organism>
<dbReference type="InterPro" id="IPR041492">
    <property type="entry name" value="HAD_2"/>
</dbReference>
<dbReference type="InterPro" id="IPR023198">
    <property type="entry name" value="PGP-like_dom2"/>
</dbReference>
<dbReference type="Pfam" id="PF13419">
    <property type="entry name" value="HAD_2"/>
    <property type="match status" value="1"/>
</dbReference>
<dbReference type="Gene3D" id="3.40.50.1000">
    <property type="entry name" value="HAD superfamily/HAD-like"/>
    <property type="match status" value="1"/>
</dbReference>
<dbReference type="GO" id="GO:0016787">
    <property type="term" value="F:hydrolase activity"/>
    <property type="evidence" value="ECO:0007669"/>
    <property type="project" value="UniProtKB-KW"/>
</dbReference>
<dbReference type="PATRIC" id="fig|74704.6.peg.1509"/>
<keyword evidence="1" id="KW-0378">Hydrolase</keyword>
<dbReference type="EMBL" id="LAKJ01000002">
    <property type="protein sequence ID" value="KKI65518.1"/>
    <property type="molecule type" value="Genomic_DNA"/>
</dbReference>
<gene>
    <name evidence="1" type="ORF">UF66_1475</name>
</gene>
<evidence type="ECO:0000313" key="1">
    <source>
        <dbReference type="EMBL" id="KKI65518.1"/>
    </source>
</evidence>
<dbReference type="CDD" id="cd01427">
    <property type="entry name" value="HAD_like"/>
    <property type="match status" value="1"/>
</dbReference>